<dbReference type="PANTHER" id="PTHR17616:SF9">
    <property type="entry name" value="TRANSCRIPTIONAL COACTIVATOR YAP1"/>
    <property type="match status" value="1"/>
</dbReference>
<reference evidence="9" key="1">
    <citation type="journal article" date="2018" name="PLoS ONE">
        <title>Chinook salmon (Oncorhynchus tshawytscha) genome and transcriptome.</title>
        <authorList>
            <person name="Christensen K.A."/>
            <person name="Leong J.S."/>
            <person name="Sakhrani D."/>
            <person name="Biagi C.A."/>
            <person name="Minkley D.R."/>
            <person name="Withler R.E."/>
            <person name="Rondeau E.B."/>
            <person name="Koop B.F."/>
            <person name="Devlin R.H."/>
        </authorList>
    </citation>
    <scope>NUCLEOTIDE SEQUENCE [LARGE SCALE GENOMIC DNA]</scope>
</reference>
<dbReference type="GO" id="GO:0005634">
    <property type="term" value="C:nucleus"/>
    <property type="evidence" value="ECO:0007669"/>
    <property type="project" value="UniProtKB-SubCell"/>
</dbReference>
<evidence type="ECO:0000256" key="1">
    <source>
        <dbReference type="ARBA" id="ARBA00004123"/>
    </source>
</evidence>
<keyword evidence="5" id="KW-0963">Cytoplasm</keyword>
<keyword evidence="4" id="KW-0796">Tight junction</keyword>
<dbReference type="Proteomes" id="UP000694402">
    <property type="component" value="Unassembled WGS sequence"/>
</dbReference>
<evidence type="ECO:0000256" key="7">
    <source>
        <dbReference type="SAM" id="MobiDB-lite"/>
    </source>
</evidence>
<protein>
    <submittedName>
        <fullName evidence="8">Uncharacterized protein</fullName>
    </submittedName>
</protein>
<dbReference type="GO" id="GO:0005737">
    <property type="term" value="C:cytoplasm"/>
    <property type="evidence" value="ECO:0007669"/>
    <property type="project" value="UniProtKB-SubCell"/>
</dbReference>
<keyword evidence="6" id="KW-0539">Nucleus</keyword>
<dbReference type="GeneTree" id="ENSGT00510000046760"/>
<sequence>MGGSNQIKLQQLQMEKERLRLKHQELLCTRPQELALRNQLPTSMEQDGGTLNPVSSPGMGQDARIMTTNSNDPFLNSWVVVPVTGRPPLSSWIPGCPSDWQTTPF</sequence>
<dbReference type="InterPro" id="IPR051583">
    <property type="entry name" value="YAP1"/>
</dbReference>
<dbReference type="GO" id="GO:0045944">
    <property type="term" value="P:positive regulation of transcription by RNA polymerase II"/>
    <property type="evidence" value="ECO:0007669"/>
    <property type="project" value="TreeGrafter"/>
</dbReference>
<gene>
    <name evidence="8" type="primary">LOC112241743</name>
</gene>
<proteinExistence type="predicted"/>
<evidence type="ECO:0000256" key="4">
    <source>
        <dbReference type="ARBA" id="ARBA00022427"/>
    </source>
</evidence>
<dbReference type="GO" id="GO:0035329">
    <property type="term" value="P:hippo signaling"/>
    <property type="evidence" value="ECO:0007669"/>
    <property type="project" value="TreeGrafter"/>
</dbReference>
<evidence type="ECO:0000256" key="5">
    <source>
        <dbReference type="ARBA" id="ARBA00022490"/>
    </source>
</evidence>
<dbReference type="PANTHER" id="PTHR17616">
    <property type="entry name" value="YES-ASSOCIATED PROTEIN YAP1 FAMILY MEMBER"/>
    <property type="match status" value="1"/>
</dbReference>
<evidence type="ECO:0000256" key="6">
    <source>
        <dbReference type="ARBA" id="ARBA00023242"/>
    </source>
</evidence>
<reference evidence="8" key="3">
    <citation type="submission" date="2025-09" db="UniProtKB">
        <authorList>
            <consortium name="Ensembl"/>
        </authorList>
    </citation>
    <scope>IDENTIFICATION</scope>
</reference>
<keyword evidence="4" id="KW-0965">Cell junction</keyword>
<evidence type="ECO:0000313" key="9">
    <source>
        <dbReference type="Proteomes" id="UP000694402"/>
    </source>
</evidence>
<reference evidence="8" key="2">
    <citation type="submission" date="2025-08" db="UniProtKB">
        <authorList>
            <consortium name="Ensembl"/>
        </authorList>
    </citation>
    <scope>IDENTIFICATION</scope>
</reference>
<evidence type="ECO:0000256" key="3">
    <source>
        <dbReference type="ARBA" id="ARBA00004496"/>
    </source>
</evidence>
<accession>A0AAZ3RBD8</accession>
<keyword evidence="9" id="KW-1185">Reference proteome</keyword>
<name>A0AAZ3RBD8_ONCTS</name>
<organism evidence="8 9">
    <name type="scientific">Oncorhynchus tshawytscha</name>
    <name type="common">Chinook salmon</name>
    <name type="synonym">Salmo tshawytscha</name>
    <dbReference type="NCBI Taxonomy" id="74940"/>
    <lineage>
        <taxon>Eukaryota</taxon>
        <taxon>Metazoa</taxon>
        <taxon>Chordata</taxon>
        <taxon>Craniata</taxon>
        <taxon>Vertebrata</taxon>
        <taxon>Euteleostomi</taxon>
        <taxon>Actinopterygii</taxon>
        <taxon>Neopterygii</taxon>
        <taxon>Teleostei</taxon>
        <taxon>Protacanthopterygii</taxon>
        <taxon>Salmoniformes</taxon>
        <taxon>Salmonidae</taxon>
        <taxon>Salmoninae</taxon>
        <taxon>Oncorhynchus</taxon>
    </lineage>
</organism>
<evidence type="ECO:0000313" key="8">
    <source>
        <dbReference type="Ensembl" id="ENSOTSP00005138897.1"/>
    </source>
</evidence>
<evidence type="ECO:0000256" key="2">
    <source>
        <dbReference type="ARBA" id="ARBA00004435"/>
    </source>
</evidence>
<dbReference type="GO" id="GO:0003713">
    <property type="term" value="F:transcription coactivator activity"/>
    <property type="evidence" value="ECO:0007669"/>
    <property type="project" value="TreeGrafter"/>
</dbReference>
<feature type="region of interest" description="Disordered" evidence="7">
    <location>
        <begin position="41"/>
        <end position="63"/>
    </location>
</feature>
<dbReference type="Ensembl" id="ENSOTST00005162985.1">
    <property type="protein sequence ID" value="ENSOTSP00005138897.1"/>
    <property type="gene ID" value="ENSOTSG00005053553.1"/>
</dbReference>
<comment type="subcellular location">
    <subcellularLocation>
        <location evidence="2">Cell junction</location>
        <location evidence="2">Tight junction</location>
    </subcellularLocation>
    <subcellularLocation>
        <location evidence="3">Cytoplasm</location>
    </subcellularLocation>
    <subcellularLocation>
        <location evidence="1">Nucleus</location>
    </subcellularLocation>
</comment>
<dbReference type="AlphaFoldDB" id="A0AAZ3RBD8"/>
<dbReference type="GO" id="GO:0005923">
    <property type="term" value="C:bicellular tight junction"/>
    <property type="evidence" value="ECO:0007669"/>
    <property type="project" value="UniProtKB-SubCell"/>
</dbReference>